<organism evidence="2 3">
    <name type="scientific">Pleurodeles waltl</name>
    <name type="common">Iberian ribbed newt</name>
    <dbReference type="NCBI Taxonomy" id="8319"/>
    <lineage>
        <taxon>Eukaryota</taxon>
        <taxon>Metazoa</taxon>
        <taxon>Chordata</taxon>
        <taxon>Craniata</taxon>
        <taxon>Vertebrata</taxon>
        <taxon>Euteleostomi</taxon>
        <taxon>Amphibia</taxon>
        <taxon>Batrachia</taxon>
        <taxon>Caudata</taxon>
        <taxon>Salamandroidea</taxon>
        <taxon>Salamandridae</taxon>
        <taxon>Pleurodelinae</taxon>
        <taxon>Pleurodeles</taxon>
    </lineage>
</organism>
<sequence>HLTRVEALFQNQANTGLPSRNLKSFSEPIPSSTPSFLIPKKPVSELKKRAYTEEHGLSKVLKERQKSTEEDSQMQPIIEQMDERQARIHIHKETGRILNAPPPKPKRKLDFQEELDTAQPPAKVPRTKE</sequence>
<feature type="region of interest" description="Disordered" evidence="1">
    <location>
        <begin position="93"/>
        <end position="129"/>
    </location>
</feature>
<evidence type="ECO:0000313" key="3">
    <source>
        <dbReference type="Proteomes" id="UP001066276"/>
    </source>
</evidence>
<accession>A0AAV7LFX6</accession>
<keyword evidence="3" id="KW-1185">Reference proteome</keyword>
<protein>
    <submittedName>
        <fullName evidence="2">Uncharacterized protein</fullName>
    </submittedName>
</protein>
<name>A0AAV7LFX6_PLEWA</name>
<dbReference type="Proteomes" id="UP001066276">
    <property type="component" value="Chromosome 11"/>
</dbReference>
<evidence type="ECO:0000313" key="2">
    <source>
        <dbReference type="EMBL" id="KAJ1089380.1"/>
    </source>
</evidence>
<gene>
    <name evidence="2" type="ORF">NDU88_002531</name>
</gene>
<comment type="caution">
    <text evidence="2">The sequence shown here is derived from an EMBL/GenBank/DDBJ whole genome shotgun (WGS) entry which is preliminary data.</text>
</comment>
<dbReference type="EMBL" id="JANPWB010000015">
    <property type="protein sequence ID" value="KAJ1089380.1"/>
    <property type="molecule type" value="Genomic_DNA"/>
</dbReference>
<feature type="non-terminal residue" evidence="2">
    <location>
        <position position="129"/>
    </location>
</feature>
<evidence type="ECO:0000256" key="1">
    <source>
        <dbReference type="SAM" id="MobiDB-lite"/>
    </source>
</evidence>
<reference evidence="2" key="1">
    <citation type="journal article" date="2022" name="bioRxiv">
        <title>Sequencing and chromosome-scale assembly of the giantPleurodeles waltlgenome.</title>
        <authorList>
            <person name="Brown T."/>
            <person name="Elewa A."/>
            <person name="Iarovenko S."/>
            <person name="Subramanian E."/>
            <person name="Araus A.J."/>
            <person name="Petzold A."/>
            <person name="Susuki M."/>
            <person name="Suzuki K.-i.T."/>
            <person name="Hayashi T."/>
            <person name="Toyoda A."/>
            <person name="Oliveira C."/>
            <person name="Osipova E."/>
            <person name="Leigh N.D."/>
            <person name="Simon A."/>
            <person name="Yun M.H."/>
        </authorList>
    </citation>
    <scope>NUCLEOTIDE SEQUENCE</scope>
    <source>
        <strain evidence="2">20211129_DDA</strain>
        <tissue evidence="2">Liver</tissue>
    </source>
</reference>
<proteinExistence type="predicted"/>
<feature type="non-terminal residue" evidence="2">
    <location>
        <position position="1"/>
    </location>
</feature>
<dbReference type="AlphaFoldDB" id="A0AAV7LFX6"/>